<proteinExistence type="predicted"/>
<dbReference type="Proteomes" id="UP000291116">
    <property type="component" value="Unassembled WGS sequence"/>
</dbReference>
<dbReference type="OrthoDB" id="10669905at2759"/>
<feature type="region of interest" description="Disordered" evidence="1">
    <location>
        <begin position="1"/>
        <end position="46"/>
    </location>
</feature>
<feature type="domain" description="DUF6824" evidence="2">
    <location>
        <begin position="617"/>
        <end position="709"/>
    </location>
</feature>
<keyword evidence="4" id="KW-1185">Reference proteome</keyword>
<feature type="compositionally biased region" description="Basic and acidic residues" evidence="1">
    <location>
        <begin position="1"/>
        <end position="17"/>
    </location>
</feature>
<evidence type="ECO:0000259" key="2">
    <source>
        <dbReference type="Pfam" id="PF20710"/>
    </source>
</evidence>
<name>A0A448ZBF2_9STRA</name>
<dbReference type="EMBL" id="CAACVS010000216">
    <property type="protein sequence ID" value="VEU39338.1"/>
    <property type="molecule type" value="Genomic_DNA"/>
</dbReference>
<gene>
    <name evidence="3" type="ORF">PSNMU_V1.4_AUG-EV-PASAV3_0061850</name>
</gene>
<accession>A0A448ZBF2</accession>
<feature type="compositionally biased region" description="Polar residues" evidence="1">
    <location>
        <begin position="36"/>
        <end position="45"/>
    </location>
</feature>
<dbReference type="Pfam" id="PF20710">
    <property type="entry name" value="DUF6824"/>
    <property type="match status" value="1"/>
</dbReference>
<reference evidence="3 4" key="1">
    <citation type="submission" date="2019-01" db="EMBL/GenBank/DDBJ databases">
        <authorList>
            <person name="Ferrante I. M."/>
        </authorList>
    </citation>
    <scope>NUCLEOTIDE SEQUENCE [LARGE SCALE GENOMIC DNA]</scope>
    <source>
        <strain evidence="3 4">B856</strain>
    </source>
</reference>
<evidence type="ECO:0000313" key="4">
    <source>
        <dbReference type="Proteomes" id="UP000291116"/>
    </source>
</evidence>
<dbReference type="InterPro" id="IPR049227">
    <property type="entry name" value="DUF6824"/>
</dbReference>
<sequence length="736" mass="84401">MNKVNRDAQKRGRHEDNIQGENKSYLSKCKGRDSGSSDGTQSCSTGDGFFVSGVTQRLNEMSGRERDNALYDLHGIPMDDEYYDQDLNVHGNKIERDPKKLQELLIEFDQLLEEKLKNSVDNQNQEEFGKGIKLARQQDPDYVRSQQIKFLRADRYDAKLSSARMIRFFDMKLQLFCAPGYNKGDKSCCDSNDHRDSSSLSCLGRDLRLSDFSPEDLDLWKKTGFFQMCGMRDRAKRAIVIFFGKVITEAQISVELVLRAFLYICSFWSGDESIQKSGYVIVGYTTFLDFHLKGGGIPTTAANLATWSERHKSSAALVRKYLNKTGPLFLQMIRAGRSTPLRGVSRHFCYDHPKLQAQFEELTGYMPTFSAARFRCHYANMETKDKLGLLSNTNGTGGSCGSGTAGVAKCSDNGQSNLHSHAHEYSQEPTPYFNQHKELLFRLMTFGIPRDTMPINDITGEVNLKFHVATVEIIMEIERNMEQTTRRCIGVNKNKTVNKSNLKQNFPYPKAMVVSTNAHHLNYRDDESKRWEQKDKLRIRMTRNAEDVFPNSNWLEIPHDSDIHDDEFDPSLSGNNVGTVMFNSGSPGRQWRKGGNRKRDDDEYLDTLTTSDPSPNDVVMGRGPWNRKHPGNLLLKDMLQLNHKDYEGADRYNRMHIVNGMLDKLIEEHGTRFLYREQTNSCTENSANAPWRIARREKAHNKITHDFRNQRRQKQKNSANAPRWIARQEKAQNNII</sequence>
<evidence type="ECO:0000313" key="3">
    <source>
        <dbReference type="EMBL" id="VEU39338.1"/>
    </source>
</evidence>
<protein>
    <recommendedName>
        <fullName evidence="2">DUF6824 domain-containing protein</fullName>
    </recommendedName>
</protein>
<feature type="region of interest" description="Disordered" evidence="1">
    <location>
        <begin position="580"/>
        <end position="603"/>
    </location>
</feature>
<evidence type="ECO:0000256" key="1">
    <source>
        <dbReference type="SAM" id="MobiDB-lite"/>
    </source>
</evidence>
<organism evidence="3 4">
    <name type="scientific">Pseudo-nitzschia multistriata</name>
    <dbReference type="NCBI Taxonomy" id="183589"/>
    <lineage>
        <taxon>Eukaryota</taxon>
        <taxon>Sar</taxon>
        <taxon>Stramenopiles</taxon>
        <taxon>Ochrophyta</taxon>
        <taxon>Bacillariophyta</taxon>
        <taxon>Bacillariophyceae</taxon>
        <taxon>Bacillariophycidae</taxon>
        <taxon>Bacillariales</taxon>
        <taxon>Bacillariaceae</taxon>
        <taxon>Pseudo-nitzschia</taxon>
    </lineage>
</organism>
<dbReference type="AlphaFoldDB" id="A0A448ZBF2"/>